<dbReference type="InterPro" id="IPR009057">
    <property type="entry name" value="Homeodomain-like_sf"/>
</dbReference>
<keyword evidence="3" id="KW-0804">Transcription</keyword>
<dbReference type="PANTHER" id="PTHR11019:SF199">
    <property type="entry name" value="HTH-TYPE TRANSCRIPTIONAL REGULATOR NIMR"/>
    <property type="match status" value="1"/>
</dbReference>
<dbReference type="InterPro" id="IPR011051">
    <property type="entry name" value="RmlC_Cupin_sf"/>
</dbReference>
<proteinExistence type="predicted"/>
<keyword evidence="2" id="KW-0238">DNA-binding</keyword>
<accession>A0ABX6KNQ9</accession>
<dbReference type="Pfam" id="PF12833">
    <property type="entry name" value="HTH_18"/>
    <property type="match status" value="1"/>
</dbReference>
<reference evidence="5 6" key="1">
    <citation type="submission" date="2019-09" db="EMBL/GenBank/DDBJ databases">
        <title>FDA dAtabase for Regulatory Grade micrObial Sequences (FDA-ARGOS): Supporting development and validation of Infectious Disease Dx tests.</title>
        <authorList>
            <person name="Sciortino C."/>
            <person name="Tallon L."/>
            <person name="Sadzewicz L."/>
            <person name="Vavikolanu K."/>
            <person name="Mehta A."/>
            <person name="Aluvathingal J."/>
            <person name="Nadendla S."/>
            <person name="Nandy P."/>
            <person name="Geyer C."/>
            <person name="Yan Y."/>
            <person name="Sichtig H."/>
        </authorList>
    </citation>
    <scope>NUCLEOTIDE SEQUENCE [LARGE SCALE GENOMIC DNA]</scope>
    <source>
        <strain evidence="5 6">FDAARGOS_636</strain>
    </source>
</reference>
<keyword evidence="6" id="KW-1185">Reference proteome</keyword>
<dbReference type="InterPro" id="IPR014710">
    <property type="entry name" value="RmlC-like_jellyroll"/>
</dbReference>
<dbReference type="InterPro" id="IPR018060">
    <property type="entry name" value="HTH_AraC"/>
</dbReference>
<dbReference type="Proteomes" id="UP000501570">
    <property type="component" value="Chromosome"/>
</dbReference>
<evidence type="ECO:0000259" key="4">
    <source>
        <dbReference type="PROSITE" id="PS01124"/>
    </source>
</evidence>
<dbReference type="Pfam" id="PF02311">
    <property type="entry name" value="AraC_binding"/>
    <property type="match status" value="1"/>
</dbReference>
<dbReference type="Gene3D" id="1.10.10.60">
    <property type="entry name" value="Homeodomain-like"/>
    <property type="match status" value="1"/>
</dbReference>
<organism evidence="5 6">
    <name type="scientific">Chryseobacterium gallinarum</name>
    <dbReference type="NCBI Taxonomy" id="1324352"/>
    <lineage>
        <taxon>Bacteria</taxon>
        <taxon>Pseudomonadati</taxon>
        <taxon>Bacteroidota</taxon>
        <taxon>Flavobacteriia</taxon>
        <taxon>Flavobacteriales</taxon>
        <taxon>Weeksellaceae</taxon>
        <taxon>Chryseobacterium group</taxon>
        <taxon>Chryseobacterium</taxon>
    </lineage>
</organism>
<feature type="domain" description="HTH araC/xylS-type" evidence="4">
    <location>
        <begin position="170"/>
        <end position="268"/>
    </location>
</feature>
<evidence type="ECO:0000313" key="6">
    <source>
        <dbReference type="Proteomes" id="UP000501570"/>
    </source>
</evidence>
<dbReference type="PANTHER" id="PTHR11019">
    <property type="entry name" value="HTH-TYPE TRANSCRIPTIONAL REGULATOR NIMR"/>
    <property type="match status" value="1"/>
</dbReference>
<dbReference type="SUPFAM" id="SSF51182">
    <property type="entry name" value="RmlC-like cupins"/>
    <property type="match status" value="1"/>
</dbReference>
<dbReference type="SMART" id="SM00342">
    <property type="entry name" value="HTH_ARAC"/>
    <property type="match status" value="1"/>
</dbReference>
<dbReference type="InterPro" id="IPR003313">
    <property type="entry name" value="AraC-bd"/>
</dbReference>
<evidence type="ECO:0000256" key="3">
    <source>
        <dbReference type="ARBA" id="ARBA00023163"/>
    </source>
</evidence>
<dbReference type="RefSeq" id="WP_168237859.1">
    <property type="nucleotide sequence ID" value="NZ_CP050995.1"/>
</dbReference>
<dbReference type="EMBL" id="CP050995">
    <property type="protein sequence ID" value="QIY90087.1"/>
    <property type="molecule type" value="Genomic_DNA"/>
</dbReference>
<sequence>MQNDNIKCGLTRKNNSYFVDTIPKEAYVWCEKNWKHDDNEHIHARSQLTFVEEGYQYFHIENKIHLVPQHHVIWIPSEKAHKITSEAQTVELMVFLFKTVFPEDFYQDVHVFAAPPVLKEMLLYASKWNKVLAENDEQDIFFRAILRSLPNFCKESNGLEIPVPADKRLIPVCQDISSNFKYHLNIDSLAEKAQMSVRSLQRIFKHETGITLQKYLQLTRILKSIELIDTRQYTLSEIAYKVGYQSLSAFTASYFAVMKTKPRNIKSQGVSS</sequence>
<protein>
    <submittedName>
        <fullName evidence="5">AraC family transcriptional regulator</fullName>
    </submittedName>
</protein>
<dbReference type="PROSITE" id="PS01124">
    <property type="entry name" value="HTH_ARAC_FAMILY_2"/>
    <property type="match status" value="1"/>
</dbReference>
<dbReference type="SUPFAM" id="SSF46689">
    <property type="entry name" value="Homeodomain-like"/>
    <property type="match status" value="1"/>
</dbReference>
<gene>
    <name evidence="5" type="ORF">FOB44_05175</name>
</gene>
<dbReference type="Gene3D" id="2.60.120.10">
    <property type="entry name" value="Jelly Rolls"/>
    <property type="match status" value="1"/>
</dbReference>
<keyword evidence="1" id="KW-0805">Transcription regulation</keyword>
<name>A0ABX6KNQ9_CHRGL</name>
<evidence type="ECO:0000256" key="1">
    <source>
        <dbReference type="ARBA" id="ARBA00023015"/>
    </source>
</evidence>
<evidence type="ECO:0000256" key="2">
    <source>
        <dbReference type="ARBA" id="ARBA00023125"/>
    </source>
</evidence>
<evidence type="ECO:0000313" key="5">
    <source>
        <dbReference type="EMBL" id="QIY90087.1"/>
    </source>
</evidence>